<protein>
    <submittedName>
        <fullName evidence="8">TonB-dependent receptor</fullName>
    </submittedName>
</protein>
<name>A0A3L9MFP9_9FLAO</name>
<keyword evidence="3" id="KW-0998">Cell outer membrane</keyword>
<dbReference type="Gene3D" id="2.40.170.20">
    <property type="entry name" value="TonB-dependent receptor, beta-barrel domain"/>
    <property type="match status" value="1"/>
</dbReference>
<keyword evidence="4" id="KW-0798">TonB box</keyword>
<feature type="signal peptide" evidence="5">
    <location>
        <begin position="1"/>
        <end position="18"/>
    </location>
</feature>
<dbReference type="AlphaFoldDB" id="A0A3L9MFP9"/>
<dbReference type="PANTHER" id="PTHR40980">
    <property type="entry name" value="PLUG DOMAIN-CONTAINING PROTEIN"/>
    <property type="match status" value="1"/>
</dbReference>
<feature type="domain" description="TonB-dependent receptor plug" evidence="7">
    <location>
        <begin position="128"/>
        <end position="219"/>
    </location>
</feature>
<reference evidence="8 9" key="1">
    <citation type="submission" date="2018-10" db="EMBL/GenBank/DDBJ databases">
        <authorList>
            <person name="Chen X."/>
        </authorList>
    </citation>
    <scope>NUCLEOTIDE SEQUENCE [LARGE SCALE GENOMIC DNA]</scope>
    <source>
        <strain evidence="8 9">YIM 102668</strain>
    </source>
</reference>
<feature type="domain" description="TonB-dependent receptor-like beta-barrel" evidence="6">
    <location>
        <begin position="399"/>
        <end position="879"/>
    </location>
</feature>
<dbReference type="Proteomes" id="UP000275348">
    <property type="component" value="Unassembled WGS sequence"/>
</dbReference>
<comment type="similarity">
    <text evidence="4">Belongs to the TonB-dependent receptor family.</text>
</comment>
<evidence type="ECO:0000259" key="7">
    <source>
        <dbReference type="Pfam" id="PF07715"/>
    </source>
</evidence>
<organism evidence="8 9">
    <name type="scientific">Faecalibacter macacae</name>
    <dbReference type="NCBI Taxonomy" id="1859289"/>
    <lineage>
        <taxon>Bacteria</taxon>
        <taxon>Pseudomonadati</taxon>
        <taxon>Bacteroidota</taxon>
        <taxon>Flavobacteriia</taxon>
        <taxon>Flavobacteriales</taxon>
        <taxon>Weeksellaceae</taxon>
        <taxon>Faecalibacter</taxon>
    </lineage>
</organism>
<dbReference type="PANTHER" id="PTHR40980:SF5">
    <property type="entry name" value="TONB-DEPENDENT RECEPTOR"/>
    <property type="match status" value="1"/>
</dbReference>
<evidence type="ECO:0000256" key="1">
    <source>
        <dbReference type="ARBA" id="ARBA00004442"/>
    </source>
</evidence>
<evidence type="ECO:0000256" key="3">
    <source>
        <dbReference type="ARBA" id="ARBA00023237"/>
    </source>
</evidence>
<evidence type="ECO:0000256" key="2">
    <source>
        <dbReference type="ARBA" id="ARBA00023136"/>
    </source>
</evidence>
<feature type="chain" id="PRO_5018252437" evidence="5">
    <location>
        <begin position="19"/>
        <end position="914"/>
    </location>
</feature>
<dbReference type="InterPro" id="IPR008969">
    <property type="entry name" value="CarboxyPept-like_regulatory"/>
</dbReference>
<evidence type="ECO:0000256" key="5">
    <source>
        <dbReference type="SAM" id="SignalP"/>
    </source>
</evidence>
<comment type="subcellular location">
    <subcellularLocation>
        <location evidence="1 4">Cell outer membrane</location>
    </subcellularLocation>
</comment>
<dbReference type="SUPFAM" id="SSF49464">
    <property type="entry name" value="Carboxypeptidase regulatory domain-like"/>
    <property type="match status" value="1"/>
</dbReference>
<dbReference type="OrthoDB" id="9768470at2"/>
<keyword evidence="9" id="KW-1185">Reference proteome</keyword>
<dbReference type="InterPro" id="IPR000531">
    <property type="entry name" value="Beta-barrel_TonB"/>
</dbReference>
<dbReference type="GO" id="GO:0009279">
    <property type="term" value="C:cell outer membrane"/>
    <property type="evidence" value="ECO:0007669"/>
    <property type="project" value="UniProtKB-SubCell"/>
</dbReference>
<evidence type="ECO:0000313" key="8">
    <source>
        <dbReference type="EMBL" id="RLZ11625.1"/>
    </source>
</evidence>
<keyword evidence="2 4" id="KW-0472">Membrane</keyword>
<gene>
    <name evidence="8" type="ORF">EAH69_04180</name>
</gene>
<keyword evidence="5" id="KW-0732">Signal</keyword>
<evidence type="ECO:0000256" key="4">
    <source>
        <dbReference type="RuleBase" id="RU003357"/>
    </source>
</evidence>
<dbReference type="Gene3D" id="2.170.130.10">
    <property type="entry name" value="TonB-dependent receptor, plug domain"/>
    <property type="match status" value="1"/>
</dbReference>
<accession>A0A3L9MFP9</accession>
<dbReference type="InterPro" id="IPR036942">
    <property type="entry name" value="Beta-barrel_TonB_sf"/>
</dbReference>
<dbReference type="InterPro" id="IPR037066">
    <property type="entry name" value="Plug_dom_sf"/>
</dbReference>
<evidence type="ECO:0000259" key="6">
    <source>
        <dbReference type="Pfam" id="PF00593"/>
    </source>
</evidence>
<dbReference type="RefSeq" id="WP_121933932.1">
    <property type="nucleotide sequence ID" value="NZ_RDOJ01000004.1"/>
</dbReference>
<sequence length="914" mass="102438">MKKNLTLLFALATTGLFAQSNIEIKGKLYNQLTNTVLADTKFKIEDLGLEAKTNSEGNYTIEISEDAYEVELSVEGFEKVKQLLGEQTTLNIYLKPEEIKSEDIDLSTATITVQRNKAAEANLLNMQKKSTQIVENIGQVEMDRKGISDAAGAVAKMSGVTKQEGTGNVFVRGLGDRYNSTSLNGLPIPSENPGNKNIKLDLFSTDIIEYISMYKTYSSQINADFGGANVDITSKRYDGKGFFQVGLGTSINSNALDNKAYKLQEGPNYFGFKTTKIPTNVLGGYNFENSLNPVGRPSVGGSFNLKGGKSYRFNNGSKFGFFASAAFDSNGERLQDGVARTVDAHGNGVKDFHTFTSNKYNTNTTGLINLFYDINPDHKLRANSILINNSSQSLNEYNGYVRDINENENGLVRRGTYERNTLLINQLLGEHKFSERSDFNWGISYNTIKNEMPDRIQNTLRYAENDEQYYLANQDASLSHRYFQELKEDEMAANLAYSLKLGVDGYAYKAKLTVGYQGRYKERNLEANQFNLKVNKGDLAVDPNNLDGFFNQANYGSHFLISTFDSYNGSYRPQEYSGEQTINAGFAELEYHFSDRFMAIVGLRGEHINQLVDWRTALSQGKNEFDQFEILPSLAMRYKVNDKNNLRFAASKTYTLPQFKERAMFVYEDVTEIERGNPMLYASTNYNADLKLEWFPKQGEILSVAAFGKYIVDPINKVTIASSANDQSYANTGDWGYAIGVEVEARKAIIDNKGLNPEQVTIGLNAAYMQTKQELNDDKVFKETYFNGGRINTNFTFNEDSFTGASDLVLNADISYSKKWEKGGSILATVAYNYFSDRLYSLGTETRGNQVDKGFGTLDFILRTKLDKNIGINLAAKNLLNPVIRRVQDNLNGAVDILSYKRGMNFSLGLNYQF</sequence>
<evidence type="ECO:0000313" key="9">
    <source>
        <dbReference type="Proteomes" id="UP000275348"/>
    </source>
</evidence>
<dbReference type="Pfam" id="PF07715">
    <property type="entry name" value="Plug"/>
    <property type="match status" value="1"/>
</dbReference>
<dbReference type="Pfam" id="PF00593">
    <property type="entry name" value="TonB_dep_Rec_b-barrel"/>
    <property type="match status" value="1"/>
</dbReference>
<proteinExistence type="inferred from homology"/>
<comment type="caution">
    <text evidence="8">The sequence shown here is derived from an EMBL/GenBank/DDBJ whole genome shotgun (WGS) entry which is preliminary data.</text>
</comment>
<dbReference type="SUPFAM" id="SSF56935">
    <property type="entry name" value="Porins"/>
    <property type="match status" value="1"/>
</dbReference>
<keyword evidence="8" id="KW-0675">Receptor</keyword>
<dbReference type="EMBL" id="RDOJ01000004">
    <property type="protein sequence ID" value="RLZ11625.1"/>
    <property type="molecule type" value="Genomic_DNA"/>
</dbReference>
<dbReference type="Gene3D" id="2.60.40.1120">
    <property type="entry name" value="Carboxypeptidase-like, regulatory domain"/>
    <property type="match status" value="1"/>
</dbReference>
<dbReference type="InterPro" id="IPR012910">
    <property type="entry name" value="Plug_dom"/>
</dbReference>